<comment type="similarity">
    <text evidence="1">Belongs to the phD/YefM antitoxin family.</text>
</comment>
<organism evidence="2 3">
    <name type="scientific">Candidatus Amesbacteria bacterium GW2011_GWA2_47_11b</name>
    <dbReference type="NCBI Taxonomy" id="1618358"/>
    <lineage>
        <taxon>Bacteria</taxon>
        <taxon>Candidatus Amesiibacteriota</taxon>
    </lineage>
</organism>
<dbReference type="STRING" id="1618358.UX80_C0022G0013"/>
<name>A0A0G1TSV8_9BACT</name>
<sequence length="81" mass="9084">MNVIAVSDFRNNLSDYLNRVVYSGEDIYIKKGKSVVAKISKTKRTDKKLSLLDLAGVISEDEADKLNAYIESLDVWDNDTA</sequence>
<gene>
    <name evidence="2" type="ORF">UX80_C0022G0013</name>
</gene>
<reference evidence="2 3" key="1">
    <citation type="journal article" date="2015" name="Nature">
        <title>rRNA introns, odd ribosomes, and small enigmatic genomes across a large radiation of phyla.</title>
        <authorList>
            <person name="Brown C.T."/>
            <person name="Hug L.A."/>
            <person name="Thomas B.C."/>
            <person name="Sharon I."/>
            <person name="Castelle C.J."/>
            <person name="Singh A."/>
            <person name="Wilkins M.J."/>
            <person name="Williams K.H."/>
            <person name="Banfield J.F."/>
        </authorList>
    </citation>
    <scope>NUCLEOTIDE SEQUENCE [LARGE SCALE GENOMIC DNA]</scope>
</reference>
<dbReference type="EMBL" id="LCNO01000022">
    <property type="protein sequence ID" value="KKU57233.1"/>
    <property type="molecule type" value="Genomic_DNA"/>
</dbReference>
<dbReference type="InterPro" id="IPR036165">
    <property type="entry name" value="YefM-like_sf"/>
</dbReference>
<comment type="caution">
    <text evidence="2">The sequence shown here is derived from an EMBL/GenBank/DDBJ whole genome shotgun (WGS) entry which is preliminary data.</text>
</comment>
<dbReference type="NCBIfam" id="TIGR01552">
    <property type="entry name" value="phd_fam"/>
    <property type="match status" value="1"/>
</dbReference>
<dbReference type="SUPFAM" id="SSF143120">
    <property type="entry name" value="YefM-like"/>
    <property type="match status" value="1"/>
</dbReference>
<dbReference type="AlphaFoldDB" id="A0A0G1TSV8"/>
<protein>
    <submittedName>
        <fullName evidence="2">Uncharacterized protein</fullName>
    </submittedName>
</protein>
<evidence type="ECO:0000313" key="3">
    <source>
        <dbReference type="Proteomes" id="UP000034307"/>
    </source>
</evidence>
<accession>A0A0G1TSV8</accession>
<proteinExistence type="inferred from homology"/>
<evidence type="ECO:0000313" key="2">
    <source>
        <dbReference type="EMBL" id="KKU57233.1"/>
    </source>
</evidence>
<dbReference type="Gene3D" id="3.40.1620.10">
    <property type="entry name" value="YefM-like domain"/>
    <property type="match status" value="1"/>
</dbReference>
<evidence type="ECO:0000256" key="1">
    <source>
        <dbReference type="ARBA" id="ARBA00009981"/>
    </source>
</evidence>
<dbReference type="Proteomes" id="UP000034307">
    <property type="component" value="Unassembled WGS sequence"/>
</dbReference>